<dbReference type="InterPro" id="IPR036465">
    <property type="entry name" value="vWFA_dom_sf"/>
</dbReference>
<dbReference type="InterPro" id="IPR050768">
    <property type="entry name" value="UPF0353/GerABKA_families"/>
</dbReference>
<protein>
    <submittedName>
        <fullName evidence="3">BatB protein</fullName>
    </submittedName>
</protein>
<dbReference type="AlphaFoldDB" id="A0A2I0CQP2"/>
<dbReference type="EMBL" id="PIYS01000014">
    <property type="protein sequence ID" value="PKF71458.1"/>
    <property type="molecule type" value="Genomic_DNA"/>
</dbReference>
<gene>
    <name evidence="3" type="ORF">CW360_08380</name>
</gene>
<name>A0A2I0CQP2_9PSED</name>
<evidence type="ECO:0000313" key="4">
    <source>
        <dbReference type="Proteomes" id="UP000242861"/>
    </source>
</evidence>
<dbReference type="SMART" id="SM00327">
    <property type="entry name" value="VWA"/>
    <property type="match status" value="1"/>
</dbReference>
<dbReference type="Gene3D" id="3.40.50.410">
    <property type="entry name" value="von Willebrand factor, type A domain"/>
    <property type="match status" value="1"/>
</dbReference>
<dbReference type="RefSeq" id="WP_101193378.1">
    <property type="nucleotide sequence ID" value="NZ_PIYS01000014.1"/>
</dbReference>
<dbReference type="Pfam" id="PF00092">
    <property type="entry name" value="VWA"/>
    <property type="match status" value="1"/>
</dbReference>
<dbReference type="InterPro" id="IPR002035">
    <property type="entry name" value="VWF_A"/>
</dbReference>
<proteinExistence type="predicted"/>
<dbReference type="PROSITE" id="PS50234">
    <property type="entry name" value="VWFA"/>
    <property type="match status" value="1"/>
</dbReference>
<dbReference type="PANTHER" id="PTHR22550:SF18">
    <property type="entry name" value="VWFA DOMAIN-CONTAINING PROTEIN"/>
    <property type="match status" value="1"/>
</dbReference>
<feature type="domain" description="VWFA" evidence="2">
    <location>
        <begin position="91"/>
        <end position="283"/>
    </location>
</feature>
<reference evidence="4" key="1">
    <citation type="submission" date="2017-12" db="EMBL/GenBank/DDBJ databases">
        <authorList>
            <person name="Yu X.-Y."/>
        </authorList>
    </citation>
    <scope>NUCLEOTIDE SEQUENCE [LARGE SCALE GENOMIC DNA]</scope>
    <source>
        <strain evidence="4">ZYSR67-Z</strain>
    </source>
</reference>
<sequence length="333" mass="36641">MFEFAWPWIFSLLPLPWLMRAVLPPAPPEEAALRVPFLQELAELSGRVPRGYLPAWHRQTPFLLIWLLLLSAAARPQWQGEPLPVPSSGRDLLLAVDVSGSMDYPDMHWQGQSLSRLALLQQLFAPFIESRQGDRLGLILFGSRAYLQAPLTYDRRSISHWLSEAQVGIAGSETALGDAIGVAIKRLRLRPQNSRVLLLITDGASNAGSLDPLVAARLAAAEQVRIYTLGIGAQAPTNGPGLLAGAGALELDEPTLRDIAELTGGEYFRARDSKDLERIGEQLNRLEPVAQQASLTRLNQPLYPWPLALALLGSVLLCLPQLNVRWPRGRRSA</sequence>
<feature type="transmembrane region" description="Helical" evidence="1">
    <location>
        <begin position="302"/>
        <end position="322"/>
    </location>
</feature>
<comment type="caution">
    <text evidence="3">The sequence shown here is derived from an EMBL/GenBank/DDBJ whole genome shotgun (WGS) entry which is preliminary data.</text>
</comment>
<dbReference type="PANTHER" id="PTHR22550">
    <property type="entry name" value="SPORE GERMINATION PROTEIN"/>
    <property type="match status" value="1"/>
</dbReference>
<evidence type="ECO:0000313" key="3">
    <source>
        <dbReference type="EMBL" id="PKF71458.1"/>
    </source>
</evidence>
<evidence type="ECO:0000256" key="1">
    <source>
        <dbReference type="SAM" id="Phobius"/>
    </source>
</evidence>
<keyword evidence="1" id="KW-1133">Transmembrane helix</keyword>
<keyword evidence="1" id="KW-0812">Transmembrane</keyword>
<evidence type="ECO:0000259" key="2">
    <source>
        <dbReference type="PROSITE" id="PS50234"/>
    </source>
</evidence>
<dbReference type="Proteomes" id="UP000242861">
    <property type="component" value="Unassembled WGS sequence"/>
</dbReference>
<dbReference type="SUPFAM" id="SSF53300">
    <property type="entry name" value="vWA-like"/>
    <property type="match status" value="1"/>
</dbReference>
<accession>A0A2I0CQP2</accession>
<organism evidence="3 4">
    <name type="scientific">Pseudomonas fluvialis</name>
    <dbReference type="NCBI Taxonomy" id="1793966"/>
    <lineage>
        <taxon>Bacteria</taxon>
        <taxon>Pseudomonadati</taxon>
        <taxon>Pseudomonadota</taxon>
        <taxon>Gammaproteobacteria</taxon>
        <taxon>Pseudomonadales</taxon>
        <taxon>Pseudomonadaceae</taxon>
        <taxon>Pseudomonas</taxon>
    </lineage>
</organism>
<keyword evidence="1" id="KW-0472">Membrane</keyword>